<accession>A0A3N6Z709</accession>
<keyword evidence="5" id="KW-1185">Reference proteome</keyword>
<sequence>MSVQIREADLHDVAVATFLTSHLAELRTISPPESTHALDLDGLGDPAVTVWVAYDEDQVVASAALKDLGDGHGELKSMRTAADRQRQGLGRLMLARVLDEARRRGFTRVSLETGSEDFFAPARQLYARAGFTECGPFGSYRHDPLSTFMTLAW</sequence>
<comment type="caution">
    <text evidence="4">The sequence shown here is derived from an EMBL/GenBank/DDBJ whole genome shotgun (WGS) entry which is preliminary data.</text>
</comment>
<organism evidence="4 5">
    <name type="scientific">Aeromicrobium camelliae</name>
    <dbReference type="NCBI Taxonomy" id="1538144"/>
    <lineage>
        <taxon>Bacteria</taxon>
        <taxon>Bacillati</taxon>
        <taxon>Actinomycetota</taxon>
        <taxon>Actinomycetes</taxon>
        <taxon>Propionibacteriales</taxon>
        <taxon>Nocardioidaceae</taxon>
        <taxon>Aeromicrobium</taxon>
    </lineage>
</organism>
<dbReference type="SUPFAM" id="SSF55729">
    <property type="entry name" value="Acyl-CoA N-acyltransferases (Nat)"/>
    <property type="match status" value="1"/>
</dbReference>
<dbReference type="PANTHER" id="PTHR43877">
    <property type="entry name" value="AMINOALKYLPHOSPHONATE N-ACETYLTRANSFERASE-RELATED-RELATED"/>
    <property type="match status" value="1"/>
</dbReference>
<dbReference type="EMBL" id="RQJX01000018">
    <property type="protein sequence ID" value="RQN02717.1"/>
    <property type="molecule type" value="Genomic_DNA"/>
</dbReference>
<dbReference type="Gene3D" id="3.40.630.30">
    <property type="match status" value="1"/>
</dbReference>
<reference evidence="4 5" key="1">
    <citation type="submission" date="2018-11" db="EMBL/GenBank/DDBJ databases">
        <authorList>
            <person name="Li F."/>
        </authorList>
    </citation>
    <scope>NUCLEOTIDE SEQUENCE [LARGE SCALE GENOMIC DNA]</scope>
    <source>
        <strain evidence="4 5">YS17T</strain>
    </source>
</reference>
<feature type="domain" description="N-acetyltransferase" evidence="3">
    <location>
        <begin position="3"/>
        <end position="153"/>
    </location>
</feature>
<dbReference type="InterPro" id="IPR016181">
    <property type="entry name" value="Acyl_CoA_acyltransferase"/>
</dbReference>
<evidence type="ECO:0000313" key="4">
    <source>
        <dbReference type="EMBL" id="RQN02717.1"/>
    </source>
</evidence>
<evidence type="ECO:0000256" key="1">
    <source>
        <dbReference type="ARBA" id="ARBA00022679"/>
    </source>
</evidence>
<protein>
    <submittedName>
        <fullName evidence="4">GNAT family N-acetyltransferase</fullName>
    </submittedName>
</protein>
<dbReference type="InterPro" id="IPR000182">
    <property type="entry name" value="GNAT_dom"/>
</dbReference>
<proteinExistence type="predicted"/>
<evidence type="ECO:0000313" key="5">
    <source>
        <dbReference type="Proteomes" id="UP000275225"/>
    </source>
</evidence>
<dbReference type="AlphaFoldDB" id="A0A3N6Z709"/>
<keyword evidence="1 4" id="KW-0808">Transferase</keyword>
<dbReference type="GO" id="GO:0016747">
    <property type="term" value="F:acyltransferase activity, transferring groups other than amino-acyl groups"/>
    <property type="evidence" value="ECO:0007669"/>
    <property type="project" value="InterPro"/>
</dbReference>
<keyword evidence="2" id="KW-0012">Acyltransferase</keyword>
<dbReference type="Pfam" id="PF00583">
    <property type="entry name" value="Acetyltransf_1"/>
    <property type="match status" value="1"/>
</dbReference>
<name>A0A3N6Z709_9ACTN</name>
<dbReference type="InterPro" id="IPR050832">
    <property type="entry name" value="Bact_Acetyltransf"/>
</dbReference>
<gene>
    <name evidence="4" type="ORF">EHW97_12595</name>
</gene>
<evidence type="ECO:0000256" key="2">
    <source>
        <dbReference type="ARBA" id="ARBA00023315"/>
    </source>
</evidence>
<dbReference type="OrthoDB" id="9803233at2"/>
<dbReference type="PROSITE" id="PS51186">
    <property type="entry name" value="GNAT"/>
    <property type="match status" value="1"/>
</dbReference>
<dbReference type="CDD" id="cd04301">
    <property type="entry name" value="NAT_SF"/>
    <property type="match status" value="1"/>
</dbReference>
<dbReference type="PANTHER" id="PTHR43877:SF5">
    <property type="entry name" value="BLL8307 PROTEIN"/>
    <property type="match status" value="1"/>
</dbReference>
<dbReference type="Proteomes" id="UP000275225">
    <property type="component" value="Unassembled WGS sequence"/>
</dbReference>
<dbReference type="RefSeq" id="WP_124237523.1">
    <property type="nucleotide sequence ID" value="NZ_JBHUFI010000002.1"/>
</dbReference>
<evidence type="ECO:0000259" key="3">
    <source>
        <dbReference type="PROSITE" id="PS51186"/>
    </source>
</evidence>